<keyword evidence="3" id="KW-1185">Reference proteome</keyword>
<organism evidence="2 3">
    <name type="scientific">Natronobacterium haloterrestre</name>
    <name type="common">Halobiforma haloterrestris</name>
    <dbReference type="NCBI Taxonomy" id="148448"/>
    <lineage>
        <taxon>Archaea</taxon>
        <taxon>Methanobacteriati</taxon>
        <taxon>Methanobacteriota</taxon>
        <taxon>Stenosarchaea group</taxon>
        <taxon>Halobacteria</taxon>
        <taxon>Halobacteriales</taxon>
        <taxon>Natrialbaceae</taxon>
        <taxon>Natronobacterium</taxon>
    </lineage>
</organism>
<evidence type="ECO:0000313" key="3">
    <source>
        <dbReference type="Proteomes" id="UP000199161"/>
    </source>
</evidence>
<protein>
    <submittedName>
        <fullName evidence="2">Uncharacterized protein</fullName>
    </submittedName>
</protein>
<name>A0A1I1DVZ3_NATHA</name>
<gene>
    <name evidence="2" type="ORF">SAMN05444422_10219</name>
</gene>
<dbReference type="EMBL" id="FOKW01000002">
    <property type="protein sequence ID" value="SFB78974.1"/>
    <property type="molecule type" value="Genomic_DNA"/>
</dbReference>
<feature type="region of interest" description="Disordered" evidence="1">
    <location>
        <begin position="116"/>
        <end position="170"/>
    </location>
</feature>
<accession>A0A1I1DVZ3</accession>
<proteinExistence type="predicted"/>
<dbReference type="RefSeq" id="WP_089785612.1">
    <property type="nucleotide sequence ID" value="NZ_FOKW01000002.1"/>
</dbReference>
<dbReference type="AlphaFoldDB" id="A0A1I1DVZ3"/>
<sequence>MTSDPDSDADPDVADGDDLELTEAEEQALHAMQLGIEYIYRAYGSLLEFHHHVGRAMNRMADAEDELREAGHEEWADQLRDEHLPAGAIDDRWTFELVDEFSAEFLEEMDDLEASVREDLADGTPHVSERRHKQHLRERADSDEYGGGEAERGRGGENDNDGGDGTEDDG</sequence>
<dbReference type="OrthoDB" id="186005at2157"/>
<reference evidence="3" key="1">
    <citation type="submission" date="2016-10" db="EMBL/GenBank/DDBJ databases">
        <authorList>
            <person name="Varghese N."/>
            <person name="Submissions S."/>
        </authorList>
    </citation>
    <scope>NUCLEOTIDE SEQUENCE [LARGE SCALE GENOMIC DNA]</scope>
    <source>
        <strain evidence="3">DSM 13078</strain>
    </source>
</reference>
<dbReference type="Proteomes" id="UP000199161">
    <property type="component" value="Unassembled WGS sequence"/>
</dbReference>
<feature type="compositionally biased region" description="Acidic residues" evidence="1">
    <location>
        <begin position="158"/>
        <end position="170"/>
    </location>
</feature>
<evidence type="ECO:0000313" key="2">
    <source>
        <dbReference type="EMBL" id="SFB78974.1"/>
    </source>
</evidence>
<evidence type="ECO:0000256" key="1">
    <source>
        <dbReference type="SAM" id="MobiDB-lite"/>
    </source>
</evidence>